<comment type="caution">
    <text evidence="2">The sequence shown here is derived from an EMBL/GenBank/DDBJ whole genome shotgun (WGS) entry which is preliminary data.</text>
</comment>
<dbReference type="PROSITE" id="PS50222">
    <property type="entry name" value="EF_HAND_2"/>
    <property type="match status" value="1"/>
</dbReference>
<name>A0A1R2AZI1_9CILI</name>
<sequence length="116" mass="13351">MGSCVAKQGLSPGVKKLVVDIFKEIDTDGSKSIDIHETLKFWHDNFAKINTRAIFEAVDIDKNEKIDEKEWIAFWTKVKKSGHSENDIKDELLNLRNRGSWVQFKGIRSMNSKKLD</sequence>
<reference evidence="2 3" key="1">
    <citation type="submission" date="2016-11" db="EMBL/GenBank/DDBJ databases">
        <title>The macronuclear genome of Stentor coeruleus: a giant cell with tiny introns.</title>
        <authorList>
            <person name="Slabodnick M."/>
            <person name="Ruby J.G."/>
            <person name="Reiff S.B."/>
            <person name="Swart E.C."/>
            <person name="Gosai S."/>
            <person name="Prabakaran S."/>
            <person name="Witkowska E."/>
            <person name="Larue G.E."/>
            <person name="Fisher S."/>
            <person name="Freeman R.M."/>
            <person name="Gunawardena J."/>
            <person name="Chu W."/>
            <person name="Stover N.A."/>
            <person name="Gregory B.D."/>
            <person name="Nowacki M."/>
            <person name="Derisi J."/>
            <person name="Roy S.W."/>
            <person name="Marshall W.F."/>
            <person name="Sood P."/>
        </authorList>
    </citation>
    <scope>NUCLEOTIDE SEQUENCE [LARGE SCALE GENOMIC DNA]</scope>
    <source>
        <strain evidence="2">WM001</strain>
    </source>
</reference>
<evidence type="ECO:0000259" key="1">
    <source>
        <dbReference type="PROSITE" id="PS50222"/>
    </source>
</evidence>
<keyword evidence="3" id="KW-1185">Reference proteome</keyword>
<dbReference type="Proteomes" id="UP000187209">
    <property type="component" value="Unassembled WGS sequence"/>
</dbReference>
<dbReference type="SMART" id="SM00054">
    <property type="entry name" value="EFh"/>
    <property type="match status" value="2"/>
</dbReference>
<proteinExistence type="predicted"/>
<dbReference type="GO" id="GO:0005509">
    <property type="term" value="F:calcium ion binding"/>
    <property type="evidence" value="ECO:0007669"/>
    <property type="project" value="InterPro"/>
</dbReference>
<accession>A0A1R2AZI1</accession>
<evidence type="ECO:0000313" key="2">
    <source>
        <dbReference type="EMBL" id="OMJ69897.1"/>
    </source>
</evidence>
<dbReference type="AlphaFoldDB" id="A0A1R2AZI1"/>
<dbReference type="Gene3D" id="1.10.238.10">
    <property type="entry name" value="EF-hand"/>
    <property type="match status" value="1"/>
</dbReference>
<dbReference type="OrthoDB" id="310790at2759"/>
<organism evidence="2 3">
    <name type="scientific">Stentor coeruleus</name>
    <dbReference type="NCBI Taxonomy" id="5963"/>
    <lineage>
        <taxon>Eukaryota</taxon>
        <taxon>Sar</taxon>
        <taxon>Alveolata</taxon>
        <taxon>Ciliophora</taxon>
        <taxon>Postciliodesmatophora</taxon>
        <taxon>Heterotrichea</taxon>
        <taxon>Heterotrichida</taxon>
        <taxon>Stentoridae</taxon>
        <taxon>Stentor</taxon>
    </lineage>
</organism>
<dbReference type="SUPFAM" id="SSF47473">
    <property type="entry name" value="EF-hand"/>
    <property type="match status" value="1"/>
</dbReference>
<dbReference type="EMBL" id="MPUH01001146">
    <property type="protein sequence ID" value="OMJ69897.1"/>
    <property type="molecule type" value="Genomic_DNA"/>
</dbReference>
<dbReference type="InterPro" id="IPR002048">
    <property type="entry name" value="EF_hand_dom"/>
</dbReference>
<dbReference type="InterPro" id="IPR011992">
    <property type="entry name" value="EF-hand-dom_pair"/>
</dbReference>
<feature type="domain" description="EF-hand" evidence="1">
    <location>
        <begin position="46"/>
        <end position="81"/>
    </location>
</feature>
<evidence type="ECO:0000313" key="3">
    <source>
        <dbReference type="Proteomes" id="UP000187209"/>
    </source>
</evidence>
<protein>
    <recommendedName>
        <fullName evidence="1">EF-hand domain-containing protein</fullName>
    </recommendedName>
</protein>
<gene>
    <name evidence="2" type="ORF">SteCoe_32267</name>
</gene>